<proteinExistence type="predicted"/>
<dbReference type="RefSeq" id="WP_208725179.1">
    <property type="nucleotide sequence ID" value="NZ_CP024636.1"/>
</dbReference>
<feature type="transmembrane region" description="Helical" evidence="1">
    <location>
        <begin position="44"/>
        <end position="60"/>
    </location>
</feature>
<keyword evidence="1" id="KW-0472">Membrane</keyword>
<evidence type="ECO:0000313" key="2">
    <source>
        <dbReference type="EMBL" id="MDO6406276.1"/>
    </source>
</evidence>
<dbReference type="Proteomes" id="UP001171299">
    <property type="component" value="Unassembled WGS sequence"/>
</dbReference>
<feature type="transmembrane region" description="Helical" evidence="1">
    <location>
        <begin position="65"/>
        <end position="84"/>
    </location>
</feature>
<evidence type="ECO:0000313" key="3">
    <source>
        <dbReference type="Proteomes" id="UP001171299"/>
    </source>
</evidence>
<dbReference type="EMBL" id="JAUOOM010000005">
    <property type="protein sequence ID" value="MDO6406276.1"/>
    <property type="molecule type" value="Genomic_DNA"/>
</dbReference>
<evidence type="ECO:0000256" key="1">
    <source>
        <dbReference type="SAM" id="Phobius"/>
    </source>
</evidence>
<name>A0ABT8XS55_9GAMM</name>
<comment type="caution">
    <text evidence="2">The sequence shown here is derived from an EMBL/GenBank/DDBJ whole genome shotgun (WGS) entry which is preliminary data.</text>
</comment>
<organism evidence="2 3">
    <name type="scientific">Pantoea phytobeneficialis</name>
    <dbReference type="NCBI Taxonomy" id="2052056"/>
    <lineage>
        <taxon>Bacteria</taxon>
        <taxon>Pseudomonadati</taxon>
        <taxon>Pseudomonadota</taxon>
        <taxon>Gammaproteobacteria</taxon>
        <taxon>Enterobacterales</taxon>
        <taxon>Erwiniaceae</taxon>
        <taxon>Pantoea</taxon>
    </lineage>
</organism>
<accession>A0ABT8XS55</accession>
<sequence>MAKRIPGVSKEWSNYLLCLLLHMCLPLLPLGFEMLVRPEHSPSIQTLNITAAFYAIAIGLSSKNVAMFGLSIFVGVCFSALFGIVTSNPNLNENMYFYSPIVCIVAIFIIHACERYNRHVADCTPFFEF</sequence>
<keyword evidence="1" id="KW-1133">Transmembrane helix</keyword>
<protein>
    <submittedName>
        <fullName evidence="2">Uncharacterized protein</fullName>
    </submittedName>
</protein>
<reference evidence="2" key="1">
    <citation type="submission" date="2023-07" db="EMBL/GenBank/DDBJ databases">
        <title>The extreme plant-growth-promoting properties of Pantoea phytobeneficialis PF55 revealed by functional and genomic analysis.</title>
        <authorList>
            <person name="Nascimento F.X."/>
            <person name="Marcio R.J."/>
        </authorList>
    </citation>
    <scope>NUCLEOTIDE SEQUENCE</scope>
    <source>
        <strain evidence="2">PF55</strain>
    </source>
</reference>
<keyword evidence="3" id="KW-1185">Reference proteome</keyword>
<feature type="transmembrane region" description="Helical" evidence="1">
    <location>
        <begin position="96"/>
        <end position="113"/>
    </location>
</feature>
<keyword evidence="1" id="KW-0812">Transmembrane</keyword>
<feature type="transmembrane region" description="Helical" evidence="1">
    <location>
        <begin position="12"/>
        <end position="32"/>
    </location>
</feature>
<gene>
    <name evidence="2" type="ORF">Q3404_06780</name>
</gene>